<evidence type="ECO:0000313" key="9">
    <source>
        <dbReference type="Proteomes" id="UP000007796"/>
    </source>
</evidence>
<dbReference type="InterPro" id="IPR002058">
    <property type="entry name" value="PAP_assoc"/>
</dbReference>
<dbReference type="eggNOG" id="KOG1906">
    <property type="taxonomic scope" value="Eukaryota"/>
</dbReference>
<dbReference type="GO" id="GO:0046872">
    <property type="term" value="F:metal ion binding"/>
    <property type="evidence" value="ECO:0007669"/>
    <property type="project" value="UniProtKB-KW"/>
</dbReference>
<feature type="region of interest" description="Disordered" evidence="5">
    <location>
        <begin position="1"/>
        <end position="203"/>
    </location>
</feature>
<dbReference type="GO" id="GO:0010605">
    <property type="term" value="P:negative regulation of macromolecule metabolic process"/>
    <property type="evidence" value="ECO:0007669"/>
    <property type="project" value="UniProtKB-ARBA"/>
</dbReference>
<evidence type="ECO:0000256" key="2">
    <source>
        <dbReference type="ARBA" id="ARBA00012388"/>
    </source>
</evidence>
<dbReference type="SUPFAM" id="SSF81631">
    <property type="entry name" value="PAP/OAS1 substrate-binding domain"/>
    <property type="match status" value="1"/>
</dbReference>
<dbReference type="OrthoDB" id="273917at2759"/>
<dbReference type="SUPFAM" id="SSF81301">
    <property type="entry name" value="Nucleotidyltransferase"/>
    <property type="match status" value="1"/>
</dbReference>
<dbReference type="InParanoid" id="F0XP52"/>
<feature type="compositionally biased region" description="Basic and acidic residues" evidence="5">
    <location>
        <begin position="336"/>
        <end position="354"/>
    </location>
</feature>
<evidence type="ECO:0000256" key="4">
    <source>
        <dbReference type="ARBA" id="ARBA00022842"/>
    </source>
</evidence>
<dbReference type="PANTHER" id="PTHR23092">
    <property type="entry name" value="POLY(A) RNA POLYMERASE"/>
    <property type="match status" value="1"/>
</dbReference>
<organism evidence="9">
    <name type="scientific">Grosmannia clavigera (strain kw1407 / UAMH 11150)</name>
    <name type="common">Blue stain fungus</name>
    <name type="synonym">Graphiocladiella clavigera</name>
    <dbReference type="NCBI Taxonomy" id="655863"/>
    <lineage>
        <taxon>Eukaryota</taxon>
        <taxon>Fungi</taxon>
        <taxon>Dikarya</taxon>
        <taxon>Ascomycota</taxon>
        <taxon>Pezizomycotina</taxon>
        <taxon>Sordariomycetes</taxon>
        <taxon>Sordariomycetidae</taxon>
        <taxon>Ophiostomatales</taxon>
        <taxon>Ophiostomataceae</taxon>
        <taxon>Leptographium</taxon>
    </lineage>
</organism>
<dbReference type="EMBL" id="GL629801">
    <property type="protein sequence ID" value="EFX00330.1"/>
    <property type="molecule type" value="Genomic_DNA"/>
</dbReference>
<dbReference type="Pfam" id="PF22600">
    <property type="entry name" value="MTPAP-like_central"/>
    <property type="match status" value="1"/>
</dbReference>
<evidence type="ECO:0000259" key="7">
    <source>
        <dbReference type="Pfam" id="PF22600"/>
    </source>
</evidence>
<feature type="compositionally biased region" description="Basic and acidic residues" evidence="5">
    <location>
        <begin position="157"/>
        <end position="167"/>
    </location>
</feature>
<feature type="compositionally biased region" description="Basic and acidic residues" evidence="5">
    <location>
        <begin position="127"/>
        <end position="142"/>
    </location>
</feature>
<dbReference type="GO" id="GO:1990817">
    <property type="term" value="F:poly(A) RNA polymerase activity"/>
    <property type="evidence" value="ECO:0007669"/>
    <property type="project" value="UniProtKB-EC"/>
</dbReference>
<dbReference type="GO" id="GO:0016853">
    <property type="term" value="F:isomerase activity"/>
    <property type="evidence" value="ECO:0007669"/>
    <property type="project" value="UniProtKB-KW"/>
</dbReference>
<evidence type="ECO:0000259" key="6">
    <source>
        <dbReference type="Pfam" id="PF03828"/>
    </source>
</evidence>
<feature type="compositionally biased region" description="Low complexity" evidence="5">
    <location>
        <begin position="390"/>
        <end position="403"/>
    </location>
</feature>
<dbReference type="GO" id="GO:0005730">
    <property type="term" value="C:nucleolus"/>
    <property type="evidence" value="ECO:0007669"/>
    <property type="project" value="TreeGrafter"/>
</dbReference>
<gene>
    <name evidence="8" type="ORF">CMQ_7332</name>
</gene>
<keyword evidence="3" id="KW-0479">Metal-binding</keyword>
<keyword evidence="9" id="KW-1185">Reference proteome</keyword>
<dbReference type="Pfam" id="PF03828">
    <property type="entry name" value="PAP_assoc"/>
    <property type="match status" value="1"/>
</dbReference>
<sequence>MSHGRNYPPPPGLDRPSASSRLPPPPSLRSESYRPSGPRVSNGGGRGRDRNRGRGRGGGGGGWNNRDDDRSRNGRSDNYHPLPPRPSSPHRFRGGDSGPTPPQGEFTFRAPKPSGVYEAQQRGDSYQPRDRDRDRDCDRDQRYVPSGPRSYQQHGRPSYERRGDRRDGRRARGGRFGRFIAADRPILHQTSQQDGDASQDFAKGAGGITYLNFDELSDSDEAEMDISGDEGGVVSGDDADGKPARKRTRLSRSADEAASVPKWSNPDPYTVLPPTETGQKKKDVVHLIRKARVRAEQTSSTAPADTEEFISCDMDSEGEEDEEDDMLVIDDVDELDSSRKGKELQATGDDRVRDNGGSNDQQAVSSGSNGRDARESGESIISDLSRDPARAPTSRAAAKATKAAAKKAKTASGSAPPPVAELNPSRKRTHDDQFKLPDHAKLKRATTMPAAGFIVPSWQAKESEDRCPWLKDHSDTAVIATWLHKEIVDFYNHVKPREFEQRLRQDLIDDLERAVRKRFSNAKLFCFGSFMSGLYLPTGDMDLVMCSTHFLNNRPPVFNKKGVLYKFGNFLCMNQMADREHLEHITKAKVPLVKYVDVKTWLKVDVSFENMTGVAAVRTFTKWREQYPAMPVLVTLVKQFLTMRGLNEPVNGGIGGFSMICLVVSMLQLMPPIQSKDMKGEHHLGDLLMHFFDLYGNKFNYESSAISLNPPGYIPKSRVTHFVYKNVDRLSIIDPNNPQNDIAGGSRNTPAIMRAFSDAHEVLRKRMLELASLPEAQRRNESLLSAVLEGDYSSYREQREHLRYLYRDMYGAEPSD</sequence>
<feature type="domain" description="PAP-associated" evidence="6">
    <location>
        <begin position="683"/>
        <end position="740"/>
    </location>
</feature>
<dbReference type="CDD" id="cd05402">
    <property type="entry name" value="NT_PAP_TUTase"/>
    <property type="match status" value="1"/>
</dbReference>
<evidence type="ECO:0000256" key="3">
    <source>
        <dbReference type="ARBA" id="ARBA00022723"/>
    </source>
</evidence>
<comment type="similarity">
    <text evidence="1">Belongs to the DNA polymerase type-B-like family.</text>
</comment>
<dbReference type="HOGENOM" id="CLU_013572_2_0_1"/>
<dbReference type="GO" id="GO:0003729">
    <property type="term" value="F:mRNA binding"/>
    <property type="evidence" value="ECO:0007669"/>
    <property type="project" value="TreeGrafter"/>
</dbReference>
<dbReference type="Gene3D" id="3.30.460.10">
    <property type="entry name" value="Beta Polymerase, domain 2"/>
    <property type="match status" value="1"/>
</dbReference>
<dbReference type="GeneID" id="25980865"/>
<reference evidence="8 9" key="1">
    <citation type="journal article" date="2011" name="Proc. Natl. Acad. Sci. U.S.A.">
        <title>Genome and transcriptome analyses of the mountain pine beetle-fungal symbiont Grosmannia clavigera, a lodgepole pine pathogen.</title>
        <authorList>
            <person name="DiGuistini S."/>
            <person name="Wang Y."/>
            <person name="Liao N.Y."/>
            <person name="Taylor G."/>
            <person name="Tanguay P."/>
            <person name="Feau N."/>
            <person name="Henrissat B."/>
            <person name="Chan S.K."/>
            <person name="Hesse-Orce U."/>
            <person name="Alamouti S.M."/>
            <person name="Tsui C.K.M."/>
            <person name="Docking R.T."/>
            <person name="Levasseur A."/>
            <person name="Haridas S."/>
            <person name="Robertson G."/>
            <person name="Birol I."/>
            <person name="Holt R.A."/>
            <person name="Marra M.A."/>
            <person name="Hamelin R.C."/>
            <person name="Hirst M."/>
            <person name="Jones S.J.M."/>
            <person name="Bohlmann J."/>
            <person name="Breuil C."/>
        </authorList>
    </citation>
    <scope>NUCLEOTIDE SEQUENCE [LARGE SCALE GENOMIC DNA]</scope>
    <source>
        <strain evidence="9">kw1407 / UAMH 11150</strain>
    </source>
</reference>
<dbReference type="RefSeq" id="XP_014169812.1">
    <property type="nucleotide sequence ID" value="XM_014314337.1"/>
</dbReference>
<evidence type="ECO:0000256" key="1">
    <source>
        <dbReference type="ARBA" id="ARBA00008593"/>
    </source>
</evidence>
<proteinExistence type="inferred from homology"/>
<dbReference type="Proteomes" id="UP000007796">
    <property type="component" value="Unassembled WGS sequence"/>
</dbReference>
<dbReference type="InterPro" id="IPR043519">
    <property type="entry name" value="NT_sf"/>
</dbReference>
<feature type="domain" description="Poly(A) RNA polymerase mitochondrial-like central palm" evidence="7">
    <location>
        <begin position="483"/>
        <end position="617"/>
    </location>
</feature>
<feature type="region of interest" description="Disordered" evidence="5">
    <location>
        <begin position="222"/>
        <end position="441"/>
    </location>
</feature>
<dbReference type="GO" id="GO:0031499">
    <property type="term" value="C:TRAMP complex"/>
    <property type="evidence" value="ECO:0007669"/>
    <property type="project" value="TreeGrafter"/>
</dbReference>
<evidence type="ECO:0000313" key="8">
    <source>
        <dbReference type="EMBL" id="EFX00330.1"/>
    </source>
</evidence>
<dbReference type="STRING" id="655863.F0XP52"/>
<dbReference type="GO" id="GO:0043634">
    <property type="term" value="P:polyadenylation-dependent ncRNA catabolic process"/>
    <property type="evidence" value="ECO:0007669"/>
    <property type="project" value="TreeGrafter"/>
</dbReference>
<dbReference type="InterPro" id="IPR054708">
    <property type="entry name" value="MTPAP-like_central"/>
</dbReference>
<name>F0XP52_GROCL</name>
<dbReference type="AlphaFoldDB" id="F0XP52"/>
<keyword evidence="8" id="KW-0413">Isomerase</keyword>
<dbReference type="EC" id="2.7.7.19" evidence="2"/>
<feature type="compositionally biased region" description="Polar residues" evidence="5">
    <location>
        <begin position="356"/>
        <end position="369"/>
    </location>
</feature>
<feature type="compositionally biased region" description="Basic and acidic residues" evidence="5">
    <location>
        <begin position="65"/>
        <end position="78"/>
    </location>
</feature>
<dbReference type="Gene3D" id="1.10.1410.10">
    <property type="match status" value="1"/>
</dbReference>
<feature type="compositionally biased region" description="Basic and acidic residues" evidence="5">
    <location>
        <begin position="429"/>
        <end position="440"/>
    </location>
</feature>
<protein>
    <recommendedName>
        <fullName evidence="2">polynucleotide adenylyltransferase</fullName>
        <ecNumber evidence="2">2.7.7.19</ecNumber>
    </recommendedName>
</protein>
<feature type="compositionally biased region" description="Acidic residues" evidence="5">
    <location>
        <begin position="305"/>
        <end position="335"/>
    </location>
</feature>
<dbReference type="GO" id="GO:0031123">
    <property type="term" value="P:RNA 3'-end processing"/>
    <property type="evidence" value="ECO:0007669"/>
    <property type="project" value="TreeGrafter"/>
</dbReference>
<dbReference type="PANTHER" id="PTHR23092:SF15">
    <property type="entry name" value="INACTIVE NON-CANONICAL POLY(A) RNA POLYMERASE PROTEIN TRF4-2-RELATED"/>
    <property type="match status" value="1"/>
</dbReference>
<accession>F0XP52</accession>
<evidence type="ECO:0000256" key="5">
    <source>
        <dbReference type="SAM" id="MobiDB-lite"/>
    </source>
</evidence>
<dbReference type="InterPro" id="IPR045862">
    <property type="entry name" value="Trf4-like"/>
</dbReference>
<keyword evidence="4" id="KW-0460">Magnesium</keyword>